<dbReference type="Proteomes" id="UP001565200">
    <property type="component" value="Unassembled WGS sequence"/>
</dbReference>
<accession>A0ABV4CYY9</accession>
<dbReference type="RefSeq" id="WP_147438760.1">
    <property type="nucleotide sequence ID" value="NZ_JBCLPP010000026.1"/>
</dbReference>
<sequence length="458" mass="49111">MRKKIILCLQVFVLSVMLLSCINDDVTADMAVQPEFSCEVLDMGTVFTGLPSPVYAFKVYNRDKDGIVIGSIAFRDESVTGRFLLNVDGASGEVFENILIRGKDSIYVFVEAVLPPVGTPEPVRVSVPLDFMTNGVRSTVLLEASAQDVVHVESVTLDGVTEWDARYPYNIYGNVTVPEGSTLNIARGARLYFHAGAGLHVYGHLVVDGTSDAPVVMCGDRFGCVASSAVPYDVVPGQWRGIELSGASSDGNMNYTTVANTERGIVADGTSRLHLLNCRLRNSSSSVLSAVGADVTAVGCEFSGAPSGVVVLDGGHHLFNHCTIANDYIFAPVEEAMLILKAEHTEVSCANSIVYGLGALMSPLDISGRSVFFERCLLKANGIDDAGFSEILWGFDPRFDVSLEEYRFDYRLTSGSPAIGAGDASLSLPESSVDYYGLQRGAAPDLGAYVYRDTPQSN</sequence>
<keyword evidence="1" id="KW-0732">Signal</keyword>
<name>A0ABV4CYY9_9BACT</name>
<dbReference type="SUPFAM" id="SSF51126">
    <property type="entry name" value="Pectin lyase-like"/>
    <property type="match status" value="1"/>
</dbReference>
<evidence type="ECO:0008006" key="4">
    <source>
        <dbReference type="Google" id="ProtNLM"/>
    </source>
</evidence>
<feature type="signal peptide" evidence="1">
    <location>
        <begin position="1"/>
        <end position="22"/>
    </location>
</feature>
<feature type="chain" id="PRO_5046593711" description="Right handed beta helix domain-containing protein" evidence="1">
    <location>
        <begin position="23"/>
        <end position="458"/>
    </location>
</feature>
<dbReference type="InterPro" id="IPR011050">
    <property type="entry name" value="Pectin_lyase_fold/virulence"/>
</dbReference>
<organism evidence="2 3">
    <name type="scientific">Heminiphilus faecis</name>
    <dbReference type="NCBI Taxonomy" id="2601703"/>
    <lineage>
        <taxon>Bacteria</taxon>
        <taxon>Pseudomonadati</taxon>
        <taxon>Bacteroidota</taxon>
        <taxon>Bacteroidia</taxon>
        <taxon>Bacteroidales</taxon>
        <taxon>Muribaculaceae</taxon>
        <taxon>Heminiphilus</taxon>
    </lineage>
</organism>
<reference evidence="2 3" key="1">
    <citation type="submission" date="2024-03" db="EMBL/GenBank/DDBJ databases">
        <title>Mouse gut bacterial collection (mGBC) of GemPharmatech.</title>
        <authorList>
            <person name="He Y."/>
            <person name="Dong L."/>
            <person name="Wu D."/>
            <person name="Gao X."/>
            <person name="Lin Z."/>
        </authorList>
    </citation>
    <scope>NUCLEOTIDE SEQUENCE [LARGE SCALE GENOMIC DNA]</scope>
    <source>
        <strain evidence="2 3">54-13</strain>
    </source>
</reference>
<evidence type="ECO:0000313" key="2">
    <source>
        <dbReference type="EMBL" id="MEY8245871.1"/>
    </source>
</evidence>
<comment type="caution">
    <text evidence="2">The sequence shown here is derived from an EMBL/GenBank/DDBJ whole genome shotgun (WGS) entry which is preliminary data.</text>
</comment>
<dbReference type="PROSITE" id="PS51257">
    <property type="entry name" value="PROKAR_LIPOPROTEIN"/>
    <property type="match status" value="1"/>
</dbReference>
<dbReference type="EMBL" id="JBCLPP010000026">
    <property type="protein sequence ID" value="MEY8245871.1"/>
    <property type="molecule type" value="Genomic_DNA"/>
</dbReference>
<protein>
    <recommendedName>
        <fullName evidence="4">Right handed beta helix domain-containing protein</fullName>
    </recommendedName>
</protein>
<proteinExistence type="predicted"/>
<keyword evidence="3" id="KW-1185">Reference proteome</keyword>
<evidence type="ECO:0000313" key="3">
    <source>
        <dbReference type="Proteomes" id="UP001565200"/>
    </source>
</evidence>
<gene>
    <name evidence="2" type="ORF">AAK873_09625</name>
</gene>
<evidence type="ECO:0000256" key="1">
    <source>
        <dbReference type="SAM" id="SignalP"/>
    </source>
</evidence>